<dbReference type="Proteomes" id="UP001241571">
    <property type="component" value="Unassembled WGS sequence"/>
</dbReference>
<dbReference type="Proteomes" id="UP000571857">
    <property type="component" value="Unassembled WGS sequence"/>
</dbReference>
<dbReference type="EMBL" id="JASUBT010000016">
    <property type="protein sequence ID" value="MDL4937337.1"/>
    <property type="molecule type" value="Genomic_DNA"/>
</dbReference>
<dbReference type="AlphaFoldDB" id="A0ABD4ZX52"/>
<dbReference type="EMBL" id="JABXJK010000059">
    <property type="protein sequence ID" value="MBA0973013.1"/>
    <property type="molecule type" value="Genomic_DNA"/>
</dbReference>
<protein>
    <recommendedName>
        <fullName evidence="5">Phage protein</fullName>
    </recommendedName>
</protein>
<evidence type="ECO:0000313" key="1">
    <source>
        <dbReference type="EMBL" id="MBA0973013.1"/>
    </source>
</evidence>
<name>A0ABD4ZX52_ENTGA</name>
<reference evidence="2 4" key="2">
    <citation type="submission" date="2023-06" db="EMBL/GenBank/DDBJ databases">
        <title>Acute promotion of culturable opportunistic pathogens and persistent increase of antibiotic resistance following antibiotic exposure in mouse gut microbiota.</title>
        <authorList>
            <person name="Li L."/>
            <person name="Wang B."/>
            <person name="Sun Y."/>
            <person name="Wang M."/>
            <person name="Xu H."/>
        </authorList>
    </citation>
    <scope>NUCLEOTIDE SEQUENCE [LARGE SCALE GENOMIC DNA]</scope>
    <source>
        <strain evidence="2 4">CRI2_2</strain>
    </source>
</reference>
<reference evidence="1 3" key="1">
    <citation type="submission" date="2020-06" db="EMBL/GenBank/DDBJ databases">
        <title>Crossreactivity between MHC class I-restricted antigens from cancer cells and an enterococcal bacteriophage.</title>
        <authorList>
            <person name="Fluckiger A."/>
            <person name="Daillere R."/>
            <person name="Sassi M."/>
            <person name="Cattoir V."/>
            <person name="Kroemer G."/>
            <person name="Zitvogel L."/>
        </authorList>
    </citation>
    <scope>NUCLEOTIDE SEQUENCE [LARGE SCALE GENOMIC DNA]</scope>
    <source>
        <strain evidence="1 3">EG4</strain>
    </source>
</reference>
<accession>A0ABD4ZX52</accession>
<proteinExistence type="predicted"/>
<gene>
    <name evidence="1" type="ORF">HWH42_10550</name>
    <name evidence="2" type="ORF">QRX88_16665</name>
</gene>
<evidence type="ECO:0000313" key="3">
    <source>
        <dbReference type="Proteomes" id="UP000571857"/>
    </source>
</evidence>
<sequence>MAIKFYLEISGKRYMLPVNPSSIKVDVPSRNESNEVVKLGEITQFAVKGLKSASFDCFFPASKDNRFVMNGSSFLPPGDYVLLLEKAMDSQKAIRFIVTDTKINMLVSIESFSWSIVDSTGDIEYSLSLKEYREYAAKYVKTVAKQVSRQPARPTVTQEITIGCTVIVNGRLHRDSYGSGPGLTEVNATRKVNFIAKGRSHPYHVTLTNGGWRGWVTAGSVRRIK</sequence>
<evidence type="ECO:0008006" key="5">
    <source>
        <dbReference type="Google" id="ProtNLM"/>
    </source>
</evidence>
<organism evidence="2 4">
    <name type="scientific">Enterococcus gallinarum</name>
    <dbReference type="NCBI Taxonomy" id="1353"/>
    <lineage>
        <taxon>Bacteria</taxon>
        <taxon>Bacillati</taxon>
        <taxon>Bacillota</taxon>
        <taxon>Bacilli</taxon>
        <taxon>Lactobacillales</taxon>
        <taxon>Enterococcaceae</taxon>
        <taxon>Enterococcus</taxon>
    </lineage>
</organism>
<evidence type="ECO:0000313" key="2">
    <source>
        <dbReference type="EMBL" id="MDL4937337.1"/>
    </source>
</evidence>
<comment type="caution">
    <text evidence="2">The sequence shown here is derived from an EMBL/GenBank/DDBJ whole genome shotgun (WGS) entry which is preliminary data.</text>
</comment>
<evidence type="ECO:0000313" key="4">
    <source>
        <dbReference type="Proteomes" id="UP001241571"/>
    </source>
</evidence>
<dbReference type="RefSeq" id="WP_135172207.1">
    <property type="nucleotide sequence ID" value="NZ_CAJSYR010000009.1"/>
</dbReference>